<dbReference type="Pfam" id="PF24883">
    <property type="entry name" value="NPHP3_N"/>
    <property type="match status" value="1"/>
</dbReference>
<dbReference type="Pfam" id="PF12796">
    <property type="entry name" value="Ank_2"/>
    <property type="match status" value="1"/>
</dbReference>
<dbReference type="InterPro" id="IPR002110">
    <property type="entry name" value="Ankyrin_rpt"/>
</dbReference>
<dbReference type="PROSITE" id="PS50297">
    <property type="entry name" value="ANK_REP_REGION"/>
    <property type="match status" value="3"/>
</dbReference>
<dbReference type="InterPro" id="IPR027417">
    <property type="entry name" value="P-loop_NTPase"/>
</dbReference>
<feature type="domain" description="Nucleoside phosphorylase" evidence="3">
    <location>
        <begin position="15"/>
        <end position="237"/>
    </location>
</feature>
<proteinExistence type="predicted"/>
<evidence type="ECO:0000313" key="6">
    <source>
        <dbReference type="Proteomes" id="UP001396898"/>
    </source>
</evidence>
<dbReference type="InterPro" id="IPR000845">
    <property type="entry name" value="Nucleoside_phosphorylase_d"/>
</dbReference>
<dbReference type="EMBL" id="JAQQWI010000007">
    <property type="protein sequence ID" value="KAK8026457.1"/>
    <property type="molecule type" value="Genomic_DNA"/>
</dbReference>
<dbReference type="Pfam" id="PF01048">
    <property type="entry name" value="PNP_UDP_1"/>
    <property type="match status" value="1"/>
</dbReference>
<evidence type="ECO:0000256" key="1">
    <source>
        <dbReference type="ARBA" id="ARBA00022737"/>
    </source>
</evidence>
<evidence type="ECO:0000259" key="3">
    <source>
        <dbReference type="Pfam" id="PF01048"/>
    </source>
</evidence>
<sequence>MAAAKAMLTEIHESLPGVADDSNTYVLGSIFRHNVVIAGLPTDGYGTNNAATVANNMHRSFPSIKSYLLVGVGAGAPGLTDVRLGDVVVGNQVIQTDLGKKLDKNVFVRTSIPIRPSQSLRTAITKLRAEHETRRSKLTTYLDELRGHNAHMTRYTCRDGLYDFLFKSDYGHEPAMLDCELCDKAQLEQRLDRSTDEPRIHYGIIASGNQVVKNATERDQIARDIGACCFEMEAAGLTDSFHPLVIRSICDYADSHKNKKWQTYAAGLSAAYAKELLSVMEPISVESTLESDENNSGCTYFPSSTISVTQAQCLTTAHLRFSNQHVLMYIVFVSSEERRENYMQSLEFGDMDTRRSTIEKAHTATCGWLSSHPTYLDWLDPSKLADHNGLLHIAGKPGAGKSTLMKTAYERLKKQVGKENICLSFFFNARGTDLEKSTIGMYRSLLHQILQAMPDLQVVFDDSDIFPRRQLKSPVWTLDILQDTLAAIVALLGQRPLTCFIDALDECDADQIQDMIFFFEDLTQRAVDHDQKLLICFSSRHYPHVEVRKALRLILEDQTGHSQDLDSYVQSKLRAGKGKIVDEIRVKILQKANGVFLWIVLVVNILNKEFRNGRVFAVKKRLDEIPEGLSDLFRDILRRDSQNLDDLLLCIQWVLFAKQPLRREEFYFALVAGLDKDNLEALGPWDPAEITLEMMDRFISSSSKGLAELTKSEEPTVQFIHESVNDFLLKDGGWKDLWPEINDLKAESHDQLKRCCSAYFQVDFCSQAKVQEYLPADLDIFKRERVKWNVLGQTLDAVFPFLKYATANMLWHANYAAENLPQDEFLADPRLSLRIMMSIIFECYDLDPYLLGEEGVLLYVVAVLGYKELARTLIEKDVDVNTRGAFYGIALQAALEEGNRKIVQMLLKNGADVNTKGGSWGNALQAASAKGYPEIVQMLLENGADVNAKAGGYGNALQAASAKGYPEIVQMLLENGADVNTEGGEYGNALQAALYNGNYHIAKLLQGSTITPGSVYSPRAENSVVDSDLNVVERYRRKTI</sequence>
<dbReference type="Gene3D" id="3.40.50.1580">
    <property type="entry name" value="Nucleoside phosphorylase domain"/>
    <property type="match status" value="1"/>
</dbReference>
<evidence type="ECO:0000256" key="2">
    <source>
        <dbReference type="PROSITE-ProRule" id="PRU00023"/>
    </source>
</evidence>
<dbReference type="InterPro" id="IPR056884">
    <property type="entry name" value="NPHP3-like_N"/>
</dbReference>
<dbReference type="InterPro" id="IPR035994">
    <property type="entry name" value="Nucleoside_phosphorylase_sf"/>
</dbReference>
<feature type="domain" description="Nephrocystin 3-like N-terminal" evidence="4">
    <location>
        <begin position="365"/>
        <end position="540"/>
    </location>
</feature>
<keyword evidence="6" id="KW-1185">Reference proteome</keyword>
<evidence type="ECO:0000259" key="4">
    <source>
        <dbReference type="Pfam" id="PF24883"/>
    </source>
</evidence>
<dbReference type="SUPFAM" id="SSF53167">
    <property type="entry name" value="Purine and uridine phosphorylases"/>
    <property type="match status" value="1"/>
</dbReference>
<gene>
    <name evidence="5" type="ORF">PG991_003513</name>
</gene>
<protein>
    <submittedName>
        <fullName evidence="5">Ankyrin-1</fullName>
    </submittedName>
</protein>
<dbReference type="PANTHER" id="PTHR46082">
    <property type="entry name" value="ATP/GTP-BINDING PROTEIN-RELATED"/>
    <property type="match status" value="1"/>
</dbReference>
<feature type="repeat" description="ANK" evidence="2">
    <location>
        <begin position="919"/>
        <end position="951"/>
    </location>
</feature>
<dbReference type="InterPro" id="IPR053137">
    <property type="entry name" value="NLR-like"/>
</dbReference>
<dbReference type="SMART" id="SM00248">
    <property type="entry name" value="ANK"/>
    <property type="match status" value="5"/>
</dbReference>
<dbReference type="Proteomes" id="UP001396898">
    <property type="component" value="Unassembled WGS sequence"/>
</dbReference>
<dbReference type="Gene3D" id="3.40.50.300">
    <property type="entry name" value="P-loop containing nucleotide triphosphate hydrolases"/>
    <property type="match status" value="1"/>
</dbReference>
<dbReference type="SUPFAM" id="SSF48403">
    <property type="entry name" value="Ankyrin repeat"/>
    <property type="match status" value="1"/>
</dbReference>
<comment type="caution">
    <text evidence="5">The sequence shown here is derived from an EMBL/GenBank/DDBJ whole genome shotgun (WGS) entry which is preliminary data.</text>
</comment>
<evidence type="ECO:0000313" key="5">
    <source>
        <dbReference type="EMBL" id="KAK8026457.1"/>
    </source>
</evidence>
<feature type="repeat" description="ANK" evidence="2">
    <location>
        <begin position="890"/>
        <end position="918"/>
    </location>
</feature>
<name>A0ABR1S5V6_9PEZI</name>
<dbReference type="Pfam" id="PF13637">
    <property type="entry name" value="Ank_4"/>
    <property type="match status" value="1"/>
</dbReference>
<organism evidence="5 6">
    <name type="scientific">Apiospora marii</name>
    <dbReference type="NCBI Taxonomy" id="335849"/>
    <lineage>
        <taxon>Eukaryota</taxon>
        <taxon>Fungi</taxon>
        <taxon>Dikarya</taxon>
        <taxon>Ascomycota</taxon>
        <taxon>Pezizomycotina</taxon>
        <taxon>Sordariomycetes</taxon>
        <taxon>Xylariomycetidae</taxon>
        <taxon>Amphisphaeriales</taxon>
        <taxon>Apiosporaceae</taxon>
        <taxon>Apiospora</taxon>
    </lineage>
</organism>
<accession>A0ABR1S5V6</accession>
<dbReference type="PROSITE" id="PS50088">
    <property type="entry name" value="ANK_REPEAT"/>
    <property type="match status" value="3"/>
</dbReference>
<feature type="repeat" description="ANK" evidence="2">
    <location>
        <begin position="955"/>
        <end position="984"/>
    </location>
</feature>
<reference evidence="5 6" key="1">
    <citation type="submission" date="2023-01" db="EMBL/GenBank/DDBJ databases">
        <title>Analysis of 21 Apiospora genomes using comparative genomics revels a genus with tremendous synthesis potential of carbohydrate active enzymes and secondary metabolites.</title>
        <authorList>
            <person name="Sorensen T."/>
        </authorList>
    </citation>
    <scope>NUCLEOTIDE SEQUENCE [LARGE SCALE GENOMIC DNA]</scope>
    <source>
        <strain evidence="5 6">CBS 20057</strain>
    </source>
</reference>
<keyword evidence="2" id="KW-0040">ANK repeat</keyword>
<dbReference type="Gene3D" id="1.25.40.20">
    <property type="entry name" value="Ankyrin repeat-containing domain"/>
    <property type="match status" value="1"/>
</dbReference>
<dbReference type="InterPro" id="IPR036770">
    <property type="entry name" value="Ankyrin_rpt-contain_sf"/>
</dbReference>
<keyword evidence="1" id="KW-0677">Repeat</keyword>
<dbReference type="PANTHER" id="PTHR46082:SF11">
    <property type="entry name" value="AAA+ ATPASE DOMAIN-CONTAINING PROTEIN-RELATED"/>
    <property type="match status" value="1"/>
</dbReference>
<dbReference type="SUPFAM" id="SSF52540">
    <property type="entry name" value="P-loop containing nucleoside triphosphate hydrolases"/>
    <property type="match status" value="1"/>
</dbReference>